<dbReference type="SUPFAM" id="SSF47598">
    <property type="entry name" value="Ribbon-helix-helix"/>
    <property type="match status" value="1"/>
</dbReference>
<dbReference type="Proteomes" id="UP000254764">
    <property type="component" value="Unassembled WGS sequence"/>
</dbReference>
<evidence type="ECO:0000256" key="2">
    <source>
        <dbReference type="SAM" id="MobiDB-lite"/>
    </source>
</evidence>
<name>A0A376AFA2_9HYPH</name>
<dbReference type="InterPro" id="IPR010985">
    <property type="entry name" value="Ribbon_hlx_hlx"/>
</dbReference>
<dbReference type="CDD" id="cd22231">
    <property type="entry name" value="RHH_NikR_HicB-like"/>
    <property type="match status" value="1"/>
</dbReference>
<dbReference type="InterPro" id="IPR038296">
    <property type="entry name" value="ParD_sf"/>
</dbReference>
<dbReference type="EMBL" id="UEYP01000002">
    <property type="protein sequence ID" value="SSC66475.1"/>
    <property type="molecule type" value="Genomic_DNA"/>
</dbReference>
<dbReference type="GO" id="GO:0006355">
    <property type="term" value="P:regulation of DNA-templated transcription"/>
    <property type="evidence" value="ECO:0007669"/>
    <property type="project" value="InterPro"/>
</dbReference>
<evidence type="ECO:0000313" key="3">
    <source>
        <dbReference type="EMBL" id="SSC66475.1"/>
    </source>
</evidence>
<feature type="region of interest" description="Disordered" evidence="2">
    <location>
        <begin position="62"/>
        <end position="86"/>
    </location>
</feature>
<organism evidence="3 4">
    <name type="scientific">Ciceribacter selenitireducens ATCC BAA-1503</name>
    <dbReference type="NCBI Taxonomy" id="1336235"/>
    <lineage>
        <taxon>Bacteria</taxon>
        <taxon>Pseudomonadati</taxon>
        <taxon>Pseudomonadota</taxon>
        <taxon>Alphaproteobacteria</taxon>
        <taxon>Hyphomicrobiales</taxon>
        <taxon>Rhizobiaceae</taxon>
        <taxon>Ciceribacter</taxon>
    </lineage>
</organism>
<sequence length="86" mass="9229">MTSSPKRPLTVSLDPADIDRIEAAVASGDFTSASEVVEAALSLWAGTNTDRDFDRRLKAAYDKGKASGPPRELRLPDLLRDLKSAG</sequence>
<evidence type="ECO:0000313" key="4">
    <source>
        <dbReference type="Proteomes" id="UP000254764"/>
    </source>
</evidence>
<dbReference type="Pfam" id="PF03693">
    <property type="entry name" value="ParD_antitoxin"/>
    <property type="match status" value="1"/>
</dbReference>
<dbReference type="RefSeq" id="WP_115669259.1">
    <property type="nucleotide sequence ID" value="NZ_UEYP01000002.1"/>
</dbReference>
<gene>
    <name evidence="3" type="ORF">RHIZ70_2183</name>
</gene>
<protein>
    <recommendedName>
        <fullName evidence="5">Ribbon-helix-helix protein CopG domain-containing protein</fullName>
    </recommendedName>
</protein>
<dbReference type="InterPro" id="IPR022789">
    <property type="entry name" value="ParD"/>
</dbReference>
<evidence type="ECO:0000256" key="1">
    <source>
        <dbReference type="ARBA" id="ARBA00022649"/>
    </source>
</evidence>
<reference evidence="4" key="1">
    <citation type="submission" date="2018-07" db="EMBL/GenBank/DDBJ databases">
        <authorList>
            <person name="Peiro R."/>
            <person name="Begona"/>
            <person name="Cbmso G."/>
            <person name="Lopez M."/>
            <person name="Gonzalez S."/>
        </authorList>
    </citation>
    <scope>NUCLEOTIDE SEQUENCE [LARGE SCALE GENOMIC DNA]</scope>
</reference>
<dbReference type="Gene3D" id="6.10.10.120">
    <property type="entry name" value="Antitoxin ParD1-like"/>
    <property type="match status" value="1"/>
</dbReference>
<dbReference type="AlphaFoldDB" id="A0A376AFA2"/>
<accession>A0A376AFA2</accession>
<keyword evidence="4" id="KW-1185">Reference proteome</keyword>
<proteinExistence type="predicted"/>
<keyword evidence="1" id="KW-1277">Toxin-antitoxin system</keyword>
<evidence type="ECO:0008006" key="5">
    <source>
        <dbReference type="Google" id="ProtNLM"/>
    </source>
</evidence>